<dbReference type="InterPro" id="IPR008523">
    <property type="entry name" value="DUF805"/>
</dbReference>
<dbReference type="Pfam" id="PF05656">
    <property type="entry name" value="DUF805"/>
    <property type="match status" value="1"/>
</dbReference>
<feature type="transmembrane region" description="Helical" evidence="1">
    <location>
        <begin position="239"/>
        <end position="261"/>
    </location>
</feature>
<feature type="transmembrane region" description="Helical" evidence="1">
    <location>
        <begin position="273"/>
        <end position="291"/>
    </location>
</feature>
<dbReference type="EMBL" id="QQSY01000001">
    <property type="protein sequence ID" value="RDI99296.1"/>
    <property type="molecule type" value="Genomic_DNA"/>
</dbReference>
<dbReference type="OrthoDB" id="21915at2"/>
<keyword evidence="1" id="KW-0472">Membrane</keyword>
<feature type="transmembrane region" description="Helical" evidence="1">
    <location>
        <begin position="82"/>
        <end position="102"/>
    </location>
</feature>
<organism evidence="2 3">
    <name type="scientific">Dyella solisilvae</name>
    <dbReference type="NCBI Taxonomy" id="1920168"/>
    <lineage>
        <taxon>Bacteria</taxon>
        <taxon>Pseudomonadati</taxon>
        <taxon>Pseudomonadota</taxon>
        <taxon>Gammaproteobacteria</taxon>
        <taxon>Lysobacterales</taxon>
        <taxon>Rhodanobacteraceae</taxon>
        <taxon>Dyella</taxon>
    </lineage>
</organism>
<sequence length="374" mass="39946">MKVNIKGVVAVAFVCLVILGLWWLNTPHTYADCILKYTKPNVSAQNIVYACELKFGSKAISQDEADNESTLPRWLIVSSRPLTPIPSLLVSYAGVLAYFWLVRRRSVTPVAAISCALVAYFLAEILSYIANVHEMHLLAGIGAAAGLVAGFFAGTSFLRRIDNRFLISAGSRDYGDDKDRDLVSAVVSATAAEHRDPVTRPEAIDESSPTQKKPIVETIFLFGAGGILSVKGRMGRKVFLVWVVLLSMAGIFSGFPAAILVPSLHLPAGAGEQLLAISPLPFLWAITATYVKRLHDMNGSGLLVLAAAIPIVGILALTFVCALSAGDKDANRFGPSPSSKIQGLNAYAAMTIAIIGFMTACSFAVSAFANRLMP</sequence>
<dbReference type="PANTHER" id="PTHR34980">
    <property type="entry name" value="INNER MEMBRANE PROTEIN-RELATED-RELATED"/>
    <property type="match status" value="1"/>
</dbReference>
<proteinExistence type="predicted"/>
<keyword evidence="1" id="KW-0812">Transmembrane</keyword>
<feature type="transmembrane region" description="Helical" evidence="1">
    <location>
        <begin position="109"/>
        <end position="130"/>
    </location>
</feature>
<protein>
    <submittedName>
        <fullName evidence="2">DUF805 domain-containing protein</fullName>
    </submittedName>
</protein>
<dbReference type="GO" id="GO:0005886">
    <property type="term" value="C:plasma membrane"/>
    <property type="evidence" value="ECO:0007669"/>
    <property type="project" value="TreeGrafter"/>
</dbReference>
<comment type="caution">
    <text evidence="2">The sequence shown here is derived from an EMBL/GenBank/DDBJ whole genome shotgun (WGS) entry which is preliminary data.</text>
</comment>
<dbReference type="PANTHER" id="PTHR34980:SF3">
    <property type="entry name" value="BLR8105 PROTEIN"/>
    <property type="match status" value="1"/>
</dbReference>
<feature type="transmembrane region" description="Helical" evidence="1">
    <location>
        <begin position="303"/>
        <end position="326"/>
    </location>
</feature>
<keyword evidence="3" id="KW-1185">Reference proteome</keyword>
<evidence type="ECO:0000256" key="1">
    <source>
        <dbReference type="SAM" id="Phobius"/>
    </source>
</evidence>
<dbReference type="RefSeq" id="WP_114823038.1">
    <property type="nucleotide sequence ID" value="NZ_QQSY01000001.1"/>
</dbReference>
<gene>
    <name evidence="2" type="ORF">DVT68_00055</name>
</gene>
<name>A0A370K9G4_9GAMM</name>
<feature type="transmembrane region" description="Helical" evidence="1">
    <location>
        <begin position="136"/>
        <end position="158"/>
    </location>
</feature>
<feature type="transmembrane region" description="Helical" evidence="1">
    <location>
        <begin position="7"/>
        <end position="24"/>
    </location>
</feature>
<accession>A0A370K9G4</accession>
<dbReference type="Proteomes" id="UP000254711">
    <property type="component" value="Unassembled WGS sequence"/>
</dbReference>
<dbReference type="AlphaFoldDB" id="A0A370K9G4"/>
<evidence type="ECO:0000313" key="3">
    <source>
        <dbReference type="Proteomes" id="UP000254711"/>
    </source>
</evidence>
<keyword evidence="1" id="KW-1133">Transmembrane helix</keyword>
<reference evidence="2 3" key="1">
    <citation type="submission" date="2018-07" db="EMBL/GenBank/DDBJ databases">
        <title>Dyella solisilvae sp. nov., isolated from the pine and broad-leaved mixed forest soil.</title>
        <authorList>
            <person name="Gao Z."/>
            <person name="Qiu L."/>
        </authorList>
    </citation>
    <scope>NUCLEOTIDE SEQUENCE [LARGE SCALE GENOMIC DNA]</scope>
    <source>
        <strain evidence="2 3">DHG54</strain>
    </source>
</reference>
<evidence type="ECO:0000313" key="2">
    <source>
        <dbReference type="EMBL" id="RDI99296.1"/>
    </source>
</evidence>
<feature type="transmembrane region" description="Helical" evidence="1">
    <location>
        <begin position="346"/>
        <end position="369"/>
    </location>
</feature>